<feature type="transmembrane region" description="Helical" evidence="1">
    <location>
        <begin position="7"/>
        <end position="28"/>
    </location>
</feature>
<evidence type="ECO:0000313" key="3">
    <source>
        <dbReference type="EMBL" id="MDS1271099.1"/>
    </source>
</evidence>
<accession>A0ABU2H922</accession>
<feature type="domain" description="M23ase beta-sheet core" evidence="2">
    <location>
        <begin position="161"/>
        <end position="232"/>
    </location>
</feature>
<keyword evidence="1" id="KW-1133">Transmembrane helix</keyword>
<name>A0ABU2H922_9ACTN</name>
<keyword evidence="3" id="KW-0378">Hydrolase</keyword>
<dbReference type="InterPro" id="IPR011055">
    <property type="entry name" value="Dup_hybrid_motif"/>
</dbReference>
<keyword evidence="1" id="KW-0812">Transmembrane</keyword>
<dbReference type="InterPro" id="IPR050570">
    <property type="entry name" value="Cell_wall_metabolism_enzyme"/>
</dbReference>
<dbReference type="RefSeq" id="WP_310912645.1">
    <property type="nucleotide sequence ID" value="NZ_JAVLVT010000005.1"/>
</dbReference>
<feature type="transmembrane region" description="Helical" evidence="1">
    <location>
        <begin position="34"/>
        <end position="53"/>
    </location>
</feature>
<comment type="caution">
    <text evidence="3">The sequence shown here is derived from an EMBL/GenBank/DDBJ whole genome shotgun (WGS) entry which is preliminary data.</text>
</comment>
<dbReference type="CDD" id="cd12797">
    <property type="entry name" value="M23_peptidase"/>
    <property type="match status" value="1"/>
</dbReference>
<evidence type="ECO:0000259" key="2">
    <source>
        <dbReference type="Pfam" id="PF01551"/>
    </source>
</evidence>
<gene>
    <name evidence="3" type="ORF">RIF23_12410</name>
</gene>
<dbReference type="Pfam" id="PF01551">
    <property type="entry name" value="Peptidase_M23"/>
    <property type="match status" value="1"/>
</dbReference>
<dbReference type="EC" id="3.4.-.-" evidence="3"/>
<dbReference type="PANTHER" id="PTHR21666:SF270">
    <property type="entry name" value="MUREIN HYDROLASE ACTIVATOR ENVC"/>
    <property type="match status" value="1"/>
</dbReference>
<keyword evidence="1" id="KW-0472">Membrane</keyword>
<dbReference type="GO" id="GO:0016787">
    <property type="term" value="F:hydrolase activity"/>
    <property type="evidence" value="ECO:0007669"/>
    <property type="project" value="UniProtKB-KW"/>
</dbReference>
<evidence type="ECO:0000256" key="1">
    <source>
        <dbReference type="SAM" id="Phobius"/>
    </source>
</evidence>
<proteinExistence type="predicted"/>
<dbReference type="PANTHER" id="PTHR21666">
    <property type="entry name" value="PEPTIDASE-RELATED"/>
    <property type="match status" value="1"/>
</dbReference>
<dbReference type="Proteomes" id="UP001250214">
    <property type="component" value="Unassembled WGS sequence"/>
</dbReference>
<dbReference type="EMBL" id="JAVLVT010000005">
    <property type="protein sequence ID" value="MDS1271099.1"/>
    <property type="molecule type" value="Genomic_DNA"/>
</dbReference>
<evidence type="ECO:0000313" key="4">
    <source>
        <dbReference type="Proteomes" id="UP001250214"/>
    </source>
</evidence>
<keyword evidence="4" id="KW-1185">Reference proteome</keyword>
<dbReference type="SUPFAM" id="SSF51261">
    <property type="entry name" value="Duplicated hybrid motif"/>
    <property type="match status" value="1"/>
</dbReference>
<dbReference type="Gene3D" id="2.70.70.10">
    <property type="entry name" value="Glucose Permease (Domain IIA)"/>
    <property type="match status" value="1"/>
</dbReference>
<sequence>MMNRNRVAVFLARIRIPLVLVGAVLILPGEWLGVPFWLGVSVFVMALAVYLRLGRVRRAERTVVPPVSGRWMALNTPADGVPSHGLHTYGQTYAIDLVAEPADASRPDVGWRPLSRPPQDFPAFGEPVLAPGPGRVLRVRDTQRDHRSRTSWPLVFGMIVEGAVRELGGPGRILGNHVVLALDSGDYAVLAHLKQGSTLVAVGDTVVAGQPLAACGNSGNSSEPHVHFQLMDHPRVWLAAGLPFRWERYVDAASGREYSGVPTSWRPVWL</sequence>
<protein>
    <submittedName>
        <fullName evidence="3">M23 family metallopeptidase</fullName>
        <ecNumber evidence="3">3.4.-.-</ecNumber>
    </submittedName>
</protein>
<dbReference type="InterPro" id="IPR016047">
    <property type="entry name" value="M23ase_b-sheet_dom"/>
</dbReference>
<reference evidence="4" key="1">
    <citation type="submission" date="2023-07" db="EMBL/GenBank/DDBJ databases">
        <title>Novel species in the genus Lipingzhangella isolated from Sambhar Salt Lake.</title>
        <authorList>
            <person name="Jiya N."/>
            <person name="Kajale S."/>
            <person name="Sharma A."/>
        </authorList>
    </citation>
    <scope>NUCLEOTIDE SEQUENCE [LARGE SCALE GENOMIC DNA]</scope>
    <source>
        <strain evidence="4">LS1_29</strain>
    </source>
</reference>
<organism evidence="3 4">
    <name type="scientific">Lipingzhangella rawalii</name>
    <dbReference type="NCBI Taxonomy" id="2055835"/>
    <lineage>
        <taxon>Bacteria</taxon>
        <taxon>Bacillati</taxon>
        <taxon>Actinomycetota</taxon>
        <taxon>Actinomycetes</taxon>
        <taxon>Streptosporangiales</taxon>
        <taxon>Nocardiopsidaceae</taxon>
        <taxon>Lipingzhangella</taxon>
    </lineage>
</organism>